<evidence type="ECO:0000313" key="10">
    <source>
        <dbReference type="EMBL" id="MVX61810.1"/>
    </source>
</evidence>
<comment type="cofactor">
    <cofactor evidence="1">
        <name>Mg(2+)</name>
        <dbReference type="ChEBI" id="CHEBI:18420"/>
    </cofactor>
</comment>
<evidence type="ECO:0000256" key="1">
    <source>
        <dbReference type="ARBA" id="ARBA00001946"/>
    </source>
</evidence>
<reference evidence="10 11" key="1">
    <citation type="submission" date="2019-12" db="EMBL/GenBank/DDBJ databases">
        <title>Microbes associate with the intestines of laboratory mice.</title>
        <authorList>
            <person name="Navarre W."/>
            <person name="Wong E."/>
        </authorList>
    </citation>
    <scope>NUCLEOTIDE SEQUENCE [LARGE SCALE GENOMIC DNA]</scope>
    <source>
        <strain evidence="10 11">NM66_B29</strain>
    </source>
</reference>
<evidence type="ECO:0000256" key="7">
    <source>
        <dbReference type="ARBA" id="ARBA00022842"/>
    </source>
</evidence>
<sequence>MTEPAKMQPQRIKVSRKRQITIPARAYRDMGFTEYALIEQTDEGLLIKPLAVEDEGVSLDVLRRLVAEGYEGEALIERYAAVCPHVIRFEDARATVPGNGGANAASGIGGARAAGFAGEGAGAATPASKGTAKAPVPPDGTPEEERTRVLDAVARECARFEAITRGYVFGSFARGDFVAASDVDVRLEYDQEAPFTLFEVAQFQKHLERACGRAVDVVTAKQVKNANLAAAIQREKVLVYER</sequence>
<dbReference type="CDD" id="cd05403">
    <property type="entry name" value="NT_KNTase_like"/>
    <property type="match status" value="1"/>
</dbReference>
<evidence type="ECO:0000256" key="6">
    <source>
        <dbReference type="ARBA" id="ARBA00022840"/>
    </source>
</evidence>
<proteinExistence type="predicted"/>
<dbReference type="Proteomes" id="UP000463388">
    <property type="component" value="Unassembled WGS sequence"/>
</dbReference>
<keyword evidence="2" id="KW-0808">Transferase</keyword>
<keyword evidence="7" id="KW-0460">Magnesium</keyword>
<feature type="domain" description="Polymerase beta nucleotidyltransferase" evidence="9">
    <location>
        <begin position="157"/>
        <end position="242"/>
    </location>
</feature>
<dbReference type="SUPFAM" id="SSF81301">
    <property type="entry name" value="Nucleotidyltransferase"/>
    <property type="match status" value="1"/>
</dbReference>
<protein>
    <recommendedName>
        <fullName evidence="9">Polymerase beta nucleotidyltransferase domain-containing protein</fullName>
    </recommendedName>
</protein>
<comment type="caution">
    <text evidence="10">The sequence shown here is derived from an EMBL/GenBank/DDBJ whole genome shotgun (WGS) entry which is preliminary data.</text>
</comment>
<keyword evidence="3" id="KW-0548">Nucleotidyltransferase</keyword>
<dbReference type="GO" id="GO:0016779">
    <property type="term" value="F:nucleotidyltransferase activity"/>
    <property type="evidence" value="ECO:0007669"/>
    <property type="project" value="UniProtKB-KW"/>
</dbReference>
<evidence type="ECO:0000256" key="8">
    <source>
        <dbReference type="SAM" id="MobiDB-lite"/>
    </source>
</evidence>
<dbReference type="RefSeq" id="WP_160347179.1">
    <property type="nucleotide sequence ID" value="NZ_WSRR01000033.1"/>
</dbReference>
<evidence type="ECO:0000256" key="4">
    <source>
        <dbReference type="ARBA" id="ARBA00022723"/>
    </source>
</evidence>
<gene>
    <name evidence="10" type="ORF">GKZ27_10175</name>
</gene>
<dbReference type="EMBL" id="WSRR01000033">
    <property type="protein sequence ID" value="MVX61810.1"/>
    <property type="molecule type" value="Genomic_DNA"/>
</dbReference>
<dbReference type="GO" id="GO:0046872">
    <property type="term" value="F:metal ion binding"/>
    <property type="evidence" value="ECO:0007669"/>
    <property type="project" value="UniProtKB-KW"/>
</dbReference>
<evidence type="ECO:0000256" key="2">
    <source>
        <dbReference type="ARBA" id="ARBA00022679"/>
    </source>
</evidence>
<evidence type="ECO:0000259" key="9">
    <source>
        <dbReference type="Pfam" id="PF18765"/>
    </source>
</evidence>
<dbReference type="PANTHER" id="PTHR33571">
    <property type="entry name" value="SSL8005 PROTEIN"/>
    <property type="match status" value="1"/>
</dbReference>
<dbReference type="AlphaFoldDB" id="A0A6N8JSI8"/>
<dbReference type="OrthoDB" id="3174580at2"/>
<dbReference type="InterPro" id="IPR043519">
    <property type="entry name" value="NT_sf"/>
</dbReference>
<keyword evidence="11" id="KW-1185">Reference proteome</keyword>
<keyword evidence="5" id="KW-0547">Nucleotide-binding</keyword>
<feature type="region of interest" description="Disordered" evidence="8">
    <location>
        <begin position="120"/>
        <end position="144"/>
    </location>
</feature>
<accession>A0A6N8JSI8</accession>
<organism evidence="10 11">
    <name type="scientific">Adlercreutzia mucosicola</name>
    <dbReference type="NCBI Taxonomy" id="580026"/>
    <lineage>
        <taxon>Bacteria</taxon>
        <taxon>Bacillati</taxon>
        <taxon>Actinomycetota</taxon>
        <taxon>Coriobacteriia</taxon>
        <taxon>Eggerthellales</taxon>
        <taxon>Eggerthellaceae</taxon>
        <taxon>Adlercreutzia</taxon>
    </lineage>
</organism>
<evidence type="ECO:0000256" key="3">
    <source>
        <dbReference type="ARBA" id="ARBA00022695"/>
    </source>
</evidence>
<evidence type="ECO:0000256" key="5">
    <source>
        <dbReference type="ARBA" id="ARBA00022741"/>
    </source>
</evidence>
<name>A0A6N8JSI8_9ACTN</name>
<keyword evidence="6" id="KW-0067">ATP-binding</keyword>
<evidence type="ECO:0000313" key="11">
    <source>
        <dbReference type="Proteomes" id="UP000463388"/>
    </source>
</evidence>
<dbReference type="Gene3D" id="3.30.460.10">
    <property type="entry name" value="Beta Polymerase, domain 2"/>
    <property type="match status" value="1"/>
</dbReference>
<dbReference type="InterPro" id="IPR052038">
    <property type="entry name" value="Type-VII_TA_antitoxin"/>
</dbReference>
<dbReference type="Pfam" id="PF18765">
    <property type="entry name" value="Polbeta"/>
    <property type="match status" value="1"/>
</dbReference>
<dbReference type="PANTHER" id="PTHR33571:SF14">
    <property type="entry name" value="PROTEIN ADENYLYLTRANSFERASE MJ0435-RELATED"/>
    <property type="match status" value="1"/>
</dbReference>
<keyword evidence="4" id="KW-0479">Metal-binding</keyword>
<dbReference type="GO" id="GO:0005524">
    <property type="term" value="F:ATP binding"/>
    <property type="evidence" value="ECO:0007669"/>
    <property type="project" value="UniProtKB-KW"/>
</dbReference>
<dbReference type="InterPro" id="IPR041633">
    <property type="entry name" value="Polbeta"/>
</dbReference>